<proteinExistence type="predicted"/>
<dbReference type="EnsemblMetazoa" id="ASIC021692-RA">
    <property type="protein sequence ID" value="ASIC021692-PA"/>
    <property type="gene ID" value="ASIC021692"/>
</dbReference>
<accession>A0A084WT35</accession>
<keyword evidence="6" id="KW-0675">Receptor</keyword>
<evidence type="ECO:0000256" key="3">
    <source>
        <dbReference type="ARBA" id="ARBA00022692"/>
    </source>
</evidence>
<dbReference type="VEuPathDB" id="VectorBase:ASIC021692"/>
<evidence type="ECO:0000313" key="10">
    <source>
        <dbReference type="EnsemblMetazoa" id="ASIC021692-PA"/>
    </source>
</evidence>
<feature type="transmembrane region" description="Helical" evidence="8">
    <location>
        <begin position="373"/>
        <end position="390"/>
    </location>
</feature>
<dbReference type="OrthoDB" id="7912094at2759"/>
<dbReference type="PANTHER" id="PTHR42643:SF41">
    <property type="entry name" value="IONOTROPIC RECEPTOR 20A-RELATED"/>
    <property type="match status" value="1"/>
</dbReference>
<dbReference type="Proteomes" id="UP000030765">
    <property type="component" value="Unassembled WGS sequence"/>
</dbReference>
<sequence length="400" mass="46243">MYYGVLLTKTFVFHSEECDIVKVFGPKRALPLTASTLTFQVMSSFPYTYRLANNSITGLDLLVFRDIFDHVKSVPVNKFLDTFGYDAMQVKKAIVWNLVNGQVDFMLSRMSVDYGRFESIFIPEHVDICLVVPRSFRADLMTSVMRPFDNSVWVALGLVVGVFQLKKVLLKTNSMIGRALALLERHSNWKTFTTIGVEWISFVLIENYLAQVTSFFLNFRLEPDPETLEQFFATNIAIRLPAEQLHILDYIEPTVAEAIRQRAVGEKACREFSDRCAHLDRSMRAKFIIKYHQPIDPSSGAKRSYILKETVLSKPWTYVFARGSPLKDLFEVYLQQLFEAGLPQWYKRTVINFVESPEMQYEKSLQLEHLTSIWVFIVAGWGVAMIVFLMERVIKLKLFK</sequence>
<gene>
    <name evidence="9" type="ORF">ZHAS_00021692</name>
</gene>
<reference evidence="10" key="2">
    <citation type="submission" date="2020-05" db="UniProtKB">
        <authorList>
            <consortium name="EnsemblMetazoa"/>
        </authorList>
    </citation>
    <scope>IDENTIFICATION</scope>
</reference>
<keyword evidence="2" id="KW-1003">Cell membrane</keyword>
<keyword evidence="11" id="KW-1185">Reference proteome</keyword>
<reference evidence="9 11" key="1">
    <citation type="journal article" date="2014" name="BMC Genomics">
        <title>Genome sequence of Anopheles sinensis provides insight into genetics basis of mosquito competence for malaria parasites.</title>
        <authorList>
            <person name="Zhou D."/>
            <person name="Zhang D."/>
            <person name="Ding G."/>
            <person name="Shi L."/>
            <person name="Hou Q."/>
            <person name="Ye Y."/>
            <person name="Xu Y."/>
            <person name="Zhou H."/>
            <person name="Xiong C."/>
            <person name="Li S."/>
            <person name="Yu J."/>
            <person name="Hong S."/>
            <person name="Yu X."/>
            <person name="Zou P."/>
            <person name="Chen C."/>
            <person name="Chang X."/>
            <person name="Wang W."/>
            <person name="Lv Y."/>
            <person name="Sun Y."/>
            <person name="Ma L."/>
            <person name="Shen B."/>
            <person name="Zhu C."/>
        </authorList>
    </citation>
    <scope>NUCLEOTIDE SEQUENCE [LARGE SCALE GENOMIC DNA]</scope>
</reference>
<keyword evidence="7" id="KW-0325">Glycoprotein</keyword>
<evidence type="ECO:0000256" key="7">
    <source>
        <dbReference type="ARBA" id="ARBA00023180"/>
    </source>
</evidence>
<evidence type="ECO:0000313" key="11">
    <source>
        <dbReference type="Proteomes" id="UP000030765"/>
    </source>
</evidence>
<dbReference type="EMBL" id="ATLV01026815">
    <property type="status" value="NOT_ANNOTATED_CDS"/>
    <property type="molecule type" value="Genomic_DNA"/>
</dbReference>
<evidence type="ECO:0000256" key="8">
    <source>
        <dbReference type="SAM" id="Phobius"/>
    </source>
</evidence>
<evidence type="ECO:0000256" key="2">
    <source>
        <dbReference type="ARBA" id="ARBA00022475"/>
    </source>
</evidence>
<name>A0A084WT35_ANOSI</name>
<dbReference type="AlphaFoldDB" id="A0A084WT35"/>
<keyword evidence="5 8" id="KW-0472">Membrane</keyword>
<evidence type="ECO:0008006" key="12">
    <source>
        <dbReference type="Google" id="ProtNLM"/>
    </source>
</evidence>
<dbReference type="GO" id="GO:0005886">
    <property type="term" value="C:plasma membrane"/>
    <property type="evidence" value="ECO:0007669"/>
    <property type="project" value="UniProtKB-SubCell"/>
</dbReference>
<evidence type="ECO:0000256" key="4">
    <source>
        <dbReference type="ARBA" id="ARBA00022989"/>
    </source>
</evidence>
<dbReference type="EMBL" id="KE525419">
    <property type="protein sequence ID" value="KFB53379.1"/>
    <property type="molecule type" value="Genomic_DNA"/>
</dbReference>
<dbReference type="PANTHER" id="PTHR42643">
    <property type="entry name" value="IONOTROPIC RECEPTOR 20A-RELATED"/>
    <property type="match status" value="1"/>
</dbReference>
<evidence type="ECO:0000256" key="1">
    <source>
        <dbReference type="ARBA" id="ARBA00004651"/>
    </source>
</evidence>
<dbReference type="VEuPathDB" id="VectorBase:ASIS018161"/>
<dbReference type="SUPFAM" id="SSF53850">
    <property type="entry name" value="Periplasmic binding protein-like II"/>
    <property type="match status" value="1"/>
</dbReference>
<dbReference type="STRING" id="74873.A0A084WT35"/>
<keyword evidence="3 8" id="KW-0812">Transmembrane</keyword>
<comment type="subcellular location">
    <subcellularLocation>
        <location evidence="1">Cell membrane</location>
        <topology evidence="1">Multi-pass membrane protein</topology>
    </subcellularLocation>
</comment>
<evidence type="ECO:0000256" key="6">
    <source>
        <dbReference type="ARBA" id="ARBA00023170"/>
    </source>
</evidence>
<organism evidence="9">
    <name type="scientific">Anopheles sinensis</name>
    <name type="common">Mosquito</name>
    <dbReference type="NCBI Taxonomy" id="74873"/>
    <lineage>
        <taxon>Eukaryota</taxon>
        <taxon>Metazoa</taxon>
        <taxon>Ecdysozoa</taxon>
        <taxon>Arthropoda</taxon>
        <taxon>Hexapoda</taxon>
        <taxon>Insecta</taxon>
        <taxon>Pterygota</taxon>
        <taxon>Neoptera</taxon>
        <taxon>Endopterygota</taxon>
        <taxon>Diptera</taxon>
        <taxon>Nematocera</taxon>
        <taxon>Culicoidea</taxon>
        <taxon>Culicidae</taxon>
        <taxon>Anophelinae</taxon>
        <taxon>Anopheles</taxon>
    </lineage>
</organism>
<evidence type="ECO:0000313" key="9">
    <source>
        <dbReference type="EMBL" id="KFB53379.1"/>
    </source>
</evidence>
<protein>
    <recommendedName>
        <fullName evidence="12">Ionotropic glutamate receptor L-glutamate and glycine-binding domain-containing protein</fullName>
    </recommendedName>
</protein>
<evidence type="ECO:0000256" key="5">
    <source>
        <dbReference type="ARBA" id="ARBA00023136"/>
    </source>
</evidence>
<keyword evidence="4 8" id="KW-1133">Transmembrane helix</keyword>
<dbReference type="InterPro" id="IPR052192">
    <property type="entry name" value="Insect_Ionotropic_Sensory_Rcpt"/>
</dbReference>